<dbReference type="InterPro" id="IPR017853">
    <property type="entry name" value="GH"/>
</dbReference>
<proteinExistence type="evidence at transcript level"/>
<reference evidence="10" key="1">
    <citation type="journal article" date="2017" name="Roy. Soc. Open Sci.">
        <title>Spatial separation of the cyanogenic ?-glucosidase ZfBGD2 and cyanogenic glucosides in the haemolymph of Zygaena larvae facilitates cyanide release.</title>
        <authorList>
            <person name="Pentzold S."/>
            <person name="Jensen M.K."/>
            <person name="Matthes A."/>
            <person name="Olsen C.E."/>
            <person name="Petersen B.L."/>
            <person name="Clausen H."/>
            <person name="Moller B.L."/>
            <person name="Bak S."/>
            <person name="Zagrobelny M."/>
        </authorList>
    </citation>
    <scope>NUCLEOTIDE SEQUENCE</scope>
    <source>
        <tissue evidence="10">Whole larva pen-ultimate instar</tissue>
    </source>
</reference>
<dbReference type="PANTHER" id="PTHR11069:SF23">
    <property type="entry name" value="LYSOSOMAL ACID GLUCOSYLCERAMIDASE"/>
    <property type="match status" value="1"/>
</dbReference>
<gene>
    <name evidence="10" type="primary">ZfGBA1</name>
</gene>
<feature type="domain" description="Glycosyl hydrolase family 30 beta sandwich" evidence="9">
    <location>
        <begin position="461"/>
        <end position="524"/>
    </location>
</feature>
<dbReference type="EC" id="3.2.1.45" evidence="3 6"/>
<protein>
    <recommendedName>
        <fullName evidence="3 6">Glucosylceramidase</fullName>
        <ecNumber evidence="3 6">3.2.1.45</ecNumber>
    </recommendedName>
</protein>
<evidence type="ECO:0000256" key="4">
    <source>
        <dbReference type="ARBA" id="ARBA00022729"/>
    </source>
</evidence>
<name>A0A1W1EGM7_9NEOP</name>
<dbReference type="SUPFAM" id="SSF51445">
    <property type="entry name" value="(Trans)glycosidases"/>
    <property type="match status" value="1"/>
</dbReference>
<evidence type="ECO:0000259" key="8">
    <source>
        <dbReference type="Pfam" id="PF02055"/>
    </source>
</evidence>
<evidence type="ECO:0000256" key="5">
    <source>
        <dbReference type="ARBA" id="ARBA00022801"/>
    </source>
</evidence>
<feature type="signal peptide" evidence="7">
    <location>
        <begin position="1"/>
        <end position="21"/>
    </location>
</feature>
<evidence type="ECO:0000256" key="2">
    <source>
        <dbReference type="ARBA" id="ARBA00005382"/>
    </source>
</evidence>
<dbReference type="PRINTS" id="PR00843">
    <property type="entry name" value="GLHYDRLASE30"/>
</dbReference>
<evidence type="ECO:0000256" key="7">
    <source>
        <dbReference type="SAM" id="SignalP"/>
    </source>
</evidence>
<comment type="similarity">
    <text evidence="2 6">Belongs to the glycosyl hydrolase 30 family.</text>
</comment>
<dbReference type="Pfam" id="PF17189">
    <property type="entry name" value="Glyco_hydro_30C"/>
    <property type="match status" value="1"/>
</dbReference>
<evidence type="ECO:0000259" key="9">
    <source>
        <dbReference type="Pfam" id="PF17189"/>
    </source>
</evidence>
<dbReference type="GO" id="GO:0016020">
    <property type="term" value="C:membrane"/>
    <property type="evidence" value="ECO:0007669"/>
    <property type="project" value="GOC"/>
</dbReference>
<dbReference type="InterPro" id="IPR033453">
    <property type="entry name" value="Glyco_hydro_30_TIM-barrel"/>
</dbReference>
<dbReference type="Gene3D" id="2.60.40.1180">
    <property type="entry name" value="Golgi alpha-mannosidase II"/>
    <property type="match status" value="1"/>
</dbReference>
<evidence type="ECO:0000256" key="1">
    <source>
        <dbReference type="ARBA" id="ARBA00001013"/>
    </source>
</evidence>
<keyword evidence="6" id="KW-0746">Sphingolipid metabolism</keyword>
<keyword evidence="5 6" id="KW-0378">Hydrolase</keyword>
<dbReference type="InterPro" id="IPR033452">
    <property type="entry name" value="GH30_C"/>
</dbReference>
<dbReference type="AlphaFoldDB" id="A0A1W1EGM7"/>
<accession>A0A1W1EGM7</accession>
<evidence type="ECO:0000313" key="10">
    <source>
        <dbReference type="EMBL" id="SGZ49395.1"/>
    </source>
</evidence>
<dbReference type="GO" id="GO:0006680">
    <property type="term" value="P:glucosylceramide catabolic process"/>
    <property type="evidence" value="ECO:0007669"/>
    <property type="project" value="TreeGrafter"/>
</dbReference>
<feature type="domain" description="Glycosyl hydrolase family 30 TIM-barrel" evidence="8">
    <location>
        <begin position="107"/>
        <end position="458"/>
    </location>
</feature>
<keyword evidence="6" id="KW-0443">Lipid metabolism</keyword>
<dbReference type="Pfam" id="PF02055">
    <property type="entry name" value="Glyco_hydro_30"/>
    <property type="match status" value="1"/>
</dbReference>
<feature type="chain" id="PRO_5013207061" description="Glucosylceramidase" evidence="7">
    <location>
        <begin position="22"/>
        <end position="538"/>
    </location>
</feature>
<evidence type="ECO:0000256" key="3">
    <source>
        <dbReference type="ARBA" id="ARBA00012658"/>
    </source>
</evidence>
<sequence>MAHLGRSLCLIFVCLAATCCATGIKTVDEDKPCLAQFMPQQSSICICNETYCDEITRQIPEEGHYITYTSSKSGKRFEKTHGELKPYDDTSREVTLILDPDTKYQEIMGFGSSVSDSAAINWKSLPEVVQKHMINSYFGPKGLEYNMIRLPIGGSDFSTHAYAFNDLPVNDKELSNFTLAPEDINYKIPMIKAINEATPSQVHIIGTVWSPPVWMKTNNDWWGFTLLKKDYYQTFADYHLKFLQKYDEAGIPVWGITTTNEPLNGIIPLIPYVKNLTCLGWLQEDMGKWIVDHLGPTIRNSKYKDLKILTMDDQRYAIATWFKGMVDSHSDVLNYIDGVATHYYADGMTPVKILVEFHKTWPNLMLLNTEACEGAPTGVEDKVLLGSWQRAENYIHNILTNLNYHLVGWMDWNMCLNQQGGPTFIDNFVDSPVIVMADKKMFIKQPMFYAMGHFSKFIPRGSKRIQVTGRKPVSFTSVSDVAFLTPNNTIVTVLYNDGAPKTIALKLGDKAVTVEMEPESITTVEFPYEDKPKAAPAA</sequence>
<dbReference type="SUPFAM" id="SSF51011">
    <property type="entry name" value="Glycosyl hydrolase domain"/>
    <property type="match status" value="1"/>
</dbReference>
<dbReference type="PANTHER" id="PTHR11069">
    <property type="entry name" value="GLUCOSYLCERAMIDASE"/>
    <property type="match status" value="1"/>
</dbReference>
<dbReference type="InterPro" id="IPR013780">
    <property type="entry name" value="Glyco_hydro_b"/>
</dbReference>
<dbReference type="InterPro" id="IPR001139">
    <property type="entry name" value="Glyco_hydro_30"/>
</dbReference>
<organism evidence="10">
    <name type="scientific">Zygaena filipendulae</name>
    <dbReference type="NCBI Taxonomy" id="287375"/>
    <lineage>
        <taxon>Eukaryota</taxon>
        <taxon>Metazoa</taxon>
        <taxon>Ecdysozoa</taxon>
        <taxon>Arthropoda</taxon>
        <taxon>Hexapoda</taxon>
        <taxon>Insecta</taxon>
        <taxon>Pterygota</taxon>
        <taxon>Neoptera</taxon>
        <taxon>Endopterygota</taxon>
        <taxon>Lepidoptera</taxon>
        <taxon>Glossata</taxon>
        <taxon>Ditrysia</taxon>
        <taxon>Zygaenoidea</taxon>
        <taxon>Zygaenidae</taxon>
        <taxon>Zygaeninae</taxon>
        <taxon>Zygaena</taxon>
    </lineage>
</organism>
<comment type="catalytic activity">
    <reaction evidence="1">
        <text>a beta-D-glucosyl-(1&lt;-&gt;1')-N-acylsphing-4-enine + H2O = an N-acylsphing-4-enine + D-glucose</text>
        <dbReference type="Rhea" id="RHEA:13269"/>
        <dbReference type="ChEBI" id="CHEBI:4167"/>
        <dbReference type="ChEBI" id="CHEBI:15377"/>
        <dbReference type="ChEBI" id="CHEBI:22801"/>
        <dbReference type="ChEBI" id="CHEBI:52639"/>
        <dbReference type="EC" id="3.2.1.45"/>
    </reaction>
    <physiologicalReaction direction="left-to-right" evidence="1">
        <dbReference type="Rhea" id="RHEA:13270"/>
    </physiologicalReaction>
</comment>
<dbReference type="EMBL" id="LT635665">
    <property type="protein sequence ID" value="SGZ49395.1"/>
    <property type="molecule type" value="mRNA"/>
</dbReference>
<evidence type="ECO:0000256" key="6">
    <source>
        <dbReference type="RuleBase" id="RU361188"/>
    </source>
</evidence>
<keyword evidence="4 7" id="KW-0732">Signal</keyword>
<dbReference type="Gene3D" id="3.20.20.80">
    <property type="entry name" value="Glycosidases"/>
    <property type="match status" value="1"/>
</dbReference>
<keyword evidence="6" id="KW-0326">Glycosidase</keyword>
<dbReference type="GO" id="GO:0004348">
    <property type="term" value="F:glucosylceramidase activity"/>
    <property type="evidence" value="ECO:0007669"/>
    <property type="project" value="UniProtKB-EC"/>
</dbReference>